<accession>A0A109JGL2</accession>
<organism evidence="1 2">
    <name type="scientific">Bradyrhizobium macuxiense</name>
    <dbReference type="NCBI Taxonomy" id="1755647"/>
    <lineage>
        <taxon>Bacteria</taxon>
        <taxon>Pseudomonadati</taxon>
        <taxon>Pseudomonadota</taxon>
        <taxon>Alphaproteobacteria</taxon>
        <taxon>Hyphomicrobiales</taxon>
        <taxon>Nitrobacteraceae</taxon>
        <taxon>Bradyrhizobium</taxon>
    </lineage>
</organism>
<keyword evidence="2" id="KW-1185">Reference proteome</keyword>
<proteinExistence type="predicted"/>
<evidence type="ECO:0000313" key="1">
    <source>
        <dbReference type="EMBL" id="KWV48551.1"/>
    </source>
</evidence>
<gene>
    <name evidence="1" type="ORF">AS156_19005</name>
</gene>
<dbReference type="Proteomes" id="UP000057737">
    <property type="component" value="Unassembled WGS sequence"/>
</dbReference>
<evidence type="ECO:0000313" key="2">
    <source>
        <dbReference type="Proteomes" id="UP000057737"/>
    </source>
</evidence>
<reference evidence="1 2" key="1">
    <citation type="submission" date="2015-11" db="EMBL/GenBank/DDBJ databases">
        <title>Draft Genome Sequence of the Strain BR 10303 (Bradyrhizobium sp.) isolated from nodules of Centrolobium paraense.</title>
        <authorList>
            <person name="Zelli J.E."/>
            <person name="Simoes-Araujo J.L."/>
            <person name="Barauna A.C."/>
            <person name="Silva K."/>
        </authorList>
    </citation>
    <scope>NUCLEOTIDE SEQUENCE [LARGE SCALE GENOMIC DNA]</scope>
    <source>
        <strain evidence="1 2">BR 10303</strain>
    </source>
</reference>
<dbReference type="RefSeq" id="WP_066513579.1">
    <property type="nucleotide sequence ID" value="NZ_LNCU01000107.1"/>
</dbReference>
<sequence>MVWIKKPSLGEFQFGPAAAEPRARRVRSGGETKLNGEFIFIIEALVGIAELKTEDRIVRFCDPDIGLINGRGLINPTCRRSSRLNLERPPP</sequence>
<dbReference type="EMBL" id="LNCU01000107">
    <property type="protein sequence ID" value="KWV48551.1"/>
    <property type="molecule type" value="Genomic_DNA"/>
</dbReference>
<protein>
    <submittedName>
        <fullName evidence="1">Uncharacterized protein</fullName>
    </submittedName>
</protein>
<dbReference type="AlphaFoldDB" id="A0A109JGL2"/>
<comment type="caution">
    <text evidence="1">The sequence shown here is derived from an EMBL/GenBank/DDBJ whole genome shotgun (WGS) entry which is preliminary data.</text>
</comment>
<name>A0A109JGL2_9BRAD</name>
<dbReference type="OrthoDB" id="9803878at2"/>